<evidence type="ECO:0000256" key="1">
    <source>
        <dbReference type="ARBA" id="ARBA00000085"/>
    </source>
</evidence>
<keyword evidence="9" id="KW-1133">Transmembrane helix</keyword>
<dbReference type="InterPro" id="IPR003594">
    <property type="entry name" value="HATPase_dom"/>
</dbReference>
<dbReference type="GO" id="GO:0016020">
    <property type="term" value="C:membrane"/>
    <property type="evidence" value="ECO:0007669"/>
    <property type="project" value="InterPro"/>
</dbReference>
<dbReference type="InterPro" id="IPR050482">
    <property type="entry name" value="Sensor_HK_TwoCompSys"/>
</dbReference>
<name>C7PY88_CATAD</name>
<dbReference type="Gene3D" id="3.30.565.10">
    <property type="entry name" value="Histidine kinase-like ATPase, C-terminal domain"/>
    <property type="match status" value="1"/>
</dbReference>
<keyword evidence="3" id="KW-0597">Phosphoprotein</keyword>
<evidence type="ECO:0000256" key="3">
    <source>
        <dbReference type="ARBA" id="ARBA00022553"/>
    </source>
</evidence>
<evidence type="ECO:0000256" key="4">
    <source>
        <dbReference type="ARBA" id="ARBA00022679"/>
    </source>
</evidence>
<dbReference type="PANTHER" id="PTHR24421:SF10">
    <property type="entry name" value="NITRATE_NITRITE SENSOR PROTEIN NARQ"/>
    <property type="match status" value="1"/>
</dbReference>
<dbReference type="Gene3D" id="1.20.5.1930">
    <property type="match status" value="1"/>
</dbReference>
<keyword evidence="6 11" id="KW-0418">Kinase</keyword>
<keyword evidence="9" id="KW-0812">Transmembrane</keyword>
<evidence type="ECO:0000256" key="2">
    <source>
        <dbReference type="ARBA" id="ARBA00012438"/>
    </source>
</evidence>
<sequence length="372" mass="39113">MLFDSLTAVLGAGACVLIDLLVRGHPANAGVWDALLVLPLAARRARPAAAAAVLAAVCLAQWRFGSPEIGDFAVLAALYSLGAHERRRGVLLTGIAVAVLGVIMALSRWETSGNPLLVGATATGTVTAAWIAGIYTSMRRAYVESIHQRAQAAERDRDSRARIAVAQERTRLAREMHDVIAHSLSVMITLNDAAAAVEPSQLARDTIAQASDVGRQALGEMHRMLGVLRGEEDSAYEPQPGLGDLPALASLVRAAGFELELVTAGDLESLAPTAQLAIYRIVQESLTNVIKHARRVTKVLVEVSHHASLVDLRVENDGSPVAAPAATATGHGLHGMNERAALYGGEVRAAPLAAGGWCVRARLAVDHPAGPR</sequence>
<dbReference type="InParanoid" id="C7PY88"/>
<comment type="catalytic activity">
    <reaction evidence="1">
        <text>ATP + protein L-histidine = ADP + protein N-phospho-L-histidine.</text>
        <dbReference type="EC" id="2.7.13.3"/>
    </reaction>
</comment>
<keyword evidence="4" id="KW-0808">Transferase</keyword>
<keyword evidence="7" id="KW-0067">ATP-binding</keyword>
<evidence type="ECO:0000256" key="9">
    <source>
        <dbReference type="SAM" id="Phobius"/>
    </source>
</evidence>
<dbReference type="InterPro" id="IPR011712">
    <property type="entry name" value="Sig_transdc_His_kin_sub3_dim/P"/>
</dbReference>
<feature type="transmembrane region" description="Helical" evidence="9">
    <location>
        <begin position="115"/>
        <end position="135"/>
    </location>
</feature>
<proteinExistence type="predicted"/>
<gene>
    <name evidence="11" type="ordered locus">Caci_6530</name>
</gene>
<dbReference type="PANTHER" id="PTHR24421">
    <property type="entry name" value="NITRATE/NITRITE SENSOR PROTEIN NARX-RELATED"/>
    <property type="match status" value="1"/>
</dbReference>
<keyword evidence="9" id="KW-0472">Membrane</keyword>
<evidence type="ECO:0000256" key="8">
    <source>
        <dbReference type="ARBA" id="ARBA00023012"/>
    </source>
</evidence>
<dbReference type="SUPFAM" id="SSF55874">
    <property type="entry name" value="ATPase domain of HSP90 chaperone/DNA topoisomerase II/histidine kinase"/>
    <property type="match status" value="1"/>
</dbReference>
<dbReference type="Pfam" id="PF23539">
    <property type="entry name" value="DUF7134"/>
    <property type="match status" value="1"/>
</dbReference>
<organism evidence="11 12">
    <name type="scientific">Catenulispora acidiphila (strain DSM 44928 / JCM 14897 / NBRC 102108 / NRRL B-24433 / ID139908)</name>
    <dbReference type="NCBI Taxonomy" id="479433"/>
    <lineage>
        <taxon>Bacteria</taxon>
        <taxon>Bacillati</taxon>
        <taxon>Actinomycetota</taxon>
        <taxon>Actinomycetes</taxon>
        <taxon>Catenulisporales</taxon>
        <taxon>Catenulisporaceae</taxon>
        <taxon>Catenulispora</taxon>
    </lineage>
</organism>
<dbReference type="Proteomes" id="UP000000851">
    <property type="component" value="Chromosome"/>
</dbReference>
<reference evidence="11 12" key="1">
    <citation type="journal article" date="2009" name="Stand. Genomic Sci.">
        <title>Complete genome sequence of Catenulispora acidiphila type strain (ID 139908).</title>
        <authorList>
            <person name="Copeland A."/>
            <person name="Lapidus A."/>
            <person name="Glavina Del Rio T."/>
            <person name="Nolan M."/>
            <person name="Lucas S."/>
            <person name="Chen F."/>
            <person name="Tice H."/>
            <person name="Cheng J.F."/>
            <person name="Bruce D."/>
            <person name="Goodwin L."/>
            <person name="Pitluck S."/>
            <person name="Mikhailova N."/>
            <person name="Pati A."/>
            <person name="Ivanova N."/>
            <person name="Mavromatis K."/>
            <person name="Chen A."/>
            <person name="Palaniappan K."/>
            <person name="Chain P."/>
            <person name="Land M."/>
            <person name="Hauser L."/>
            <person name="Chang Y.J."/>
            <person name="Jeffries C.D."/>
            <person name="Chertkov O."/>
            <person name="Brettin T."/>
            <person name="Detter J.C."/>
            <person name="Han C."/>
            <person name="Ali Z."/>
            <person name="Tindall B.J."/>
            <person name="Goker M."/>
            <person name="Bristow J."/>
            <person name="Eisen J.A."/>
            <person name="Markowitz V."/>
            <person name="Hugenholtz P."/>
            <person name="Kyrpides N.C."/>
            <person name="Klenk H.P."/>
        </authorList>
    </citation>
    <scope>NUCLEOTIDE SEQUENCE [LARGE SCALE GENOMIC DNA]</scope>
    <source>
        <strain evidence="12">DSM 44928 / JCM 14897 / NBRC 102108 / NRRL B-24433 / ID139908</strain>
    </source>
</reference>
<dbReference type="EC" id="2.7.13.3" evidence="2"/>
<evidence type="ECO:0000256" key="7">
    <source>
        <dbReference type="ARBA" id="ARBA00022840"/>
    </source>
</evidence>
<dbReference type="GO" id="GO:0005524">
    <property type="term" value="F:ATP binding"/>
    <property type="evidence" value="ECO:0007669"/>
    <property type="project" value="UniProtKB-KW"/>
</dbReference>
<dbReference type="eggNOG" id="COG4585">
    <property type="taxonomic scope" value="Bacteria"/>
</dbReference>
<dbReference type="AlphaFoldDB" id="C7PY88"/>
<evidence type="ECO:0000259" key="10">
    <source>
        <dbReference type="SMART" id="SM00387"/>
    </source>
</evidence>
<dbReference type="CDD" id="cd16917">
    <property type="entry name" value="HATPase_UhpB-NarQ-NarX-like"/>
    <property type="match status" value="1"/>
</dbReference>
<dbReference type="GO" id="GO:0000155">
    <property type="term" value="F:phosphorelay sensor kinase activity"/>
    <property type="evidence" value="ECO:0007669"/>
    <property type="project" value="InterPro"/>
</dbReference>
<evidence type="ECO:0000313" key="11">
    <source>
        <dbReference type="EMBL" id="ACU75378.1"/>
    </source>
</evidence>
<evidence type="ECO:0000256" key="5">
    <source>
        <dbReference type="ARBA" id="ARBA00022741"/>
    </source>
</evidence>
<dbReference type="Pfam" id="PF02518">
    <property type="entry name" value="HATPase_c"/>
    <property type="match status" value="1"/>
</dbReference>
<evidence type="ECO:0000313" key="12">
    <source>
        <dbReference type="Proteomes" id="UP000000851"/>
    </source>
</evidence>
<accession>C7PY88</accession>
<keyword evidence="12" id="KW-1185">Reference proteome</keyword>
<protein>
    <recommendedName>
        <fullName evidence="2">histidine kinase</fullName>
        <ecNumber evidence="2">2.7.13.3</ecNumber>
    </recommendedName>
</protein>
<dbReference type="InterPro" id="IPR036890">
    <property type="entry name" value="HATPase_C_sf"/>
</dbReference>
<dbReference type="STRING" id="479433.Caci_6530"/>
<dbReference type="HOGENOM" id="CLU_000445_20_1_11"/>
<evidence type="ECO:0000256" key="6">
    <source>
        <dbReference type="ARBA" id="ARBA00022777"/>
    </source>
</evidence>
<keyword evidence="5" id="KW-0547">Nucleotide-binding</keyword>
<dbReference type="InterPro" id="IPR055558">
    <property type="entry name" value="DUF7134"/>
</dbReference>
<feature type="transmembrane region" description="Helical" evidence="9">
    <location>
        <begin position="89"/>
        <end position="109"/>
    </location>
</feature>
<dbReference type="EMBL" id="CP001700">
    <property type="protein sequence ID" value="ACU75378.1"/>
    <property type="molecule type" value="Genomic_DNA"/>
</dbReference>
<feature type="domain" description="Histidine kinase/HSP90-like ATPase" evidence="10">
    <location>
        <begin position="273"/>
        <end position="371"/>
    </location>
</feature>
<dbReference type="Pfam" id="PF07730">
    <property type="entry name" value="HisKA_3"/>
    <property type="match status" value="1"/>
</dbReference>
<dbReference type="GO" id="GO:0046983">
    <property type="term" value="F:protein dimerization activity"/>
    <property type="evidence" value="ECO:0007669"/>
    <property type="project" value="InterPro"/>
</dbReference>
<dbReference type="KEGG" id="cai:Caci_6530"/>
<keyword evidence="8" id="KW-0902">Two-component regulatory system</keyword>
<dbReference type="SMART" id="SM00387">
    <property type="entry name" value="HATPase_c"/>
    <property type="match status" value="1"/>
</dbReference>